<feature type="domain" description="Tyrosine-protein phosphatase" evidence="4">
    <location>
        <begin position="1"/>
        <end position="180"/>
    </location>
</feature>
<evidence type="ECO:0000313" key="6">
    <source>
        <dbReference type="EMBL" id="KAG5276245.1"/>
    </source>
</evidence>
<dbReference type="InterPro" id="IPR000242">
    <property type="entry name" value="PTP_cat"/>
</dbReference>
<evidence type="ECO:0000256" key="2">
    <source>
        <dbReference type="ARBA" id="ARBA00022912"/>
    </source>
</evidence>
<dbReference type="FunFam" id="3.90.190.10:FF:000228">
    <property type="entry name" value="Protein tyrosine phosphatase, receptor type C"/>
    <property type="match status" value="1"/>
</dbReference>
<keyword evidence="2" id="KW-0904">Protein phosphatase</keyword>
<feature type="region of interest" description="Disordered" evidence="3">
    <location>
        <begin position="516"/>
        <end position="590"/>
    </location>
</feature>
<dbReference type="Proteomes" id="UP000823561">
    <property type="component" value="Chromosome 9"/>
</dbReference>
<feature type="domain" description="Tyrosine specific protein phosphatases" evidence="5">
    <location>
        <begin position="404"/>
        <end position="482"/>
    </location>
</feature>
<dbReference type="InterPro" id="IPR050348">
    <property type="entry name" value="Protein-Tyr_Phosphatase"/>
</dbReference>
<name>A0AAV6GRB9_9TELE</name>
<dbReference type="SMART" id="SM00194">
    <property type="entry name" value="PTPc"/>
    <property type="match status" value="2"/>
</dbReference>
<accession>A0AAV6GRB9</accession>
<dbReference type="SUPFAM" id="SSF52799">
    <property type="entry name" value="(Phosphotyrosine protein) phosphatases II"/>
    <property type="match status" value="2"/>
</dbReference>
<dbReference type="EC" id="3.1.3.48" evidence="1"/>
<dbReference type="FunFam" id="3.90.190.10:FF:000042">
    <property type="entry name" value="receptor-type tyrosine-protein phosphatase C isoform X1"/>
    <property type="match status" value="1"/>
</dbReference>
<evidence type="ECO:0000256" key="3">
    <source>
        <dbReference type="SAM" id="MobiDB-lite"/>
    </source>
</evidence>
<organism evidence="6 7">
    <name type="scientific">Alosa alosa</name>
    <name type="common">allis shad</name>
    <dbReference type="NCBI Taxonomy" id="278164"/>
    <lineage>
        <taxon>Eukaryota</taxon>
        <taxon>Metazoa</taxon>
        <taxon>Chordata</taxon>
        <taxon>Craniata</taxon>
        <taxon>Vertebrata</taxon>
        <taxon>Euteleostomi</taxon>
        <taxon>Actinopterygii</taxon>
        <taxon>Neopterygii</taxon>
        <taxon>Teleostei</taxon>
        <taxon>Clupei</taxon>
        <taxon>Clupeiformes</taxon>
        <taxon>Clupeoidei</taxon>
        <taxon>Clupeidae</taxon>
        <taxon>Alosa</taxon>
    </lineage>
</organism>
<reference evidence="6" key="1">
    <citation type="submission" date="2020-10" db="EMBL/GenBank/DDBJ databases">
        <title>Chromosome-scale genome assembly of the Allis shad, Alosa alosa.</title>
        <authorList>
            <person name="Margot Z."/>
            <person name="Christophe K."/>
            <person name="Cabau C."/>
            <person name="Louis A."/>
            <person name="Berthelot C."/>
            <person name="Parey E."/>
            <person name="Roest Crollius H."/>
            <person name="Montfort J."/>
            <person name="Robinson-Rechavi M."/>
            <person name="Bucao C."/>
            <person name="Bouchez O."/>
            <person name="Gislard M."/>
            <person name="Lluch J."/>
            <person name="Milhes M."/>
            <person name="Lampietro C."/>
            <person name="Lopez Roques C."/>
            <person name="Donnadieu C."/>
            <person name="Braasch I."/>
            <person name="Desvignes T."/>
            <person name="Postlethwait J."/>
            <person name="Bobe J."/>
            <person name="Guiguen Y."/>
        </authorList>
    </citation>
    <scope>NUCLEOTIDE SEQUENCE</scope>
    <source>
        <strain evidence="6">M-15738</strain>
        <tissue evidence="6">Blood</tissue>
    </source>
</reference>
<sequence>MLDFWRMIWEQKSSIIVMVTRCEEGNRNKCAQYWPSMDRETEIFGDYVLKIKKEDLCPDYIIRHLTIINRKDKSPEREVTHIQFTSWPDHGVPSEPHQLLKLRRRVNSFSNFFSGPIVVHCSAGVGRTGTYIGIDAMMESLEAEGVMDIYGYVVKMRRQRCLMVQVEAQYILIHQALIEFNQFGDTEVPLAELHSSITMLQRKDCDEPTLMEAEFQRLPKYRNWRTFNTAISEENKKKNRDSSYIPYDFNRVLVKIEEETSRESDQEDDDDDYSSSDDDEEESTQYINASYIDGYWSPKSLIAAQGPLACTIPEFWQMVYQKKVRNIVMLSKCKEGDQELCAEYWGQEKKTYKDISVEVTEPITSPAYIKRTIQLQHAKRKDARQVKQYHFQNWPEQGLPQNPQELMDMIKAMKQSIGSSRTDKSVPVVVHCQNGTSRTGIFCALWNLVDCTNTENLMDIFQVCKSLRKERQGMISEFEHYQFLYQAMGGAFPVQNGEVRQTVPAVDSVQIVNEVPASTTTDDQKVAETAPVQAASSAAQEESKEDAEKEKEADNAVESSSLLPAGGASEAVEAAAQPSAANGPTITVDV</sequence>
<dbReference type="PANTHER" id="PTHR19134:SF539">
    <property type="entry name" value="RECEPTOR-TYPE TYROSINE-PROTEIN PHOSPHATASE C"/>
    <property type="match status" value="1"/>
</dbReference>
<feature type="compositionally biased region" description="Low complexity" evidence="3">
    <location>
        <begin position="564"/>
        <end position="581"/>
    </location>
</feature>
<feature type="region of interest" description="Disordered" evidence="3">
    <location>
        <begin position="258"/>
        <end position="283"/>
    </location>
</feature>
<dbReference type="AlphaFoldDB" id="A0AAV6GRB9"/>
<dbReference type="PROSITE" id="PS50056">
    <property type="entry name" value="TYR_PHOSPHATASE_2"/>
    <property type="match status" value="2"/>
</dbReference>
<dbReference type="Gene3D" id="3.90.190.10">
    <property type="entry name" value="Protein tyrosine phosphatase superfamily"/>
    <property type="match status" value="2"/>
</dbReference>
<gene>
    <name evidence="6" type="ORF">AALO_G00129680</name>
</gene>
<dbReference type="Pfam" id="PF00102">
    <property type="entry name" value="Y_phosphatase"/>
    <property type="match status" value="2"/>
</dbReference>
<dbReference type="SMART" id="SM00404">
    <property type="entry name" value="PTPc_motif"/>
    <property type="match status" value="2"/>
</dbReference>
<dbReference type="InterPro" id="IPR003595">
    <property type="entry name" value="Tyr_Pase_cat"/>
</dbReference>
<dbReference type="EMBL" id="JADWDJ010000009">
    <property type="protein sequence ID" value="KAG5276245.1"/>
    <property type="molecule type" value="Genomic_DNA"/>
</dbReference>
<feature type="compositionally biased region" description="Acidic residues" evidence="3">
    <location>
        <begin position="265"/>
        <end position="283"/>
    </location>
</feature>
<feature type="domain" description="Tyrosine-protein phosphatase" evidence="4">
    <location>
        <begin position="211"/>
        <end position="491"/>
    </location>
</feature>
<comment type="caution">
    <text evidence="6">The sequence shown here is derived from an EMBL/GenBank/DDBJ whole genome shotgun (WGS) entry which is preliminary data.</text>
</comment>
<dbReference type="PROSITE" id="PS00383">
    <property type="entry name" value="TYR_PHOSPHATASE_1"/>
    <property type="match status" value="2"/>
</dbReference>
<dbReference type="GO" id="GO:0004725">
    <property type="term" value="F:protein tyrosine phosphatase activity"/>
    <property type="evidence" value="ECO:0007669"/>
    <property type="project" value="UniProtKB-EC"/>
</dbReference>
<proteinExistence type="predicted"/>
<keyword evidence="2" id="KW-0378">Hydrolase</keyword>
<dbReference type="InterPro" id="IPR016130">
    <property type="entry name" value="Tyr_Pase_AS"/>
</dbReference>
<dbReference type="PANTHER" id="PTHR19134">
    <property type="entry name" value="RECEPTOR-TYPE TYROSINE-PROTEIN PHOSPHATASE"/>
    <property type="match status" value="1"/>
</dbReference>
<feature type="domain" description="Tyrosine specific protein phosphatases" evidence="5">
    <location>
        <begin position="97"/>
        <end position="171"/>
    </location>
</feature>
<dbReference type="InterPro" id="IPR000387">
    <property type="entry name" value="Tyr_Pase_dom"/>
</dbReference>
<dbReference type="PROSITE" id="PS50055">
    <property type="entry name" value="TYR_PHOSPHATASE_PTP"/>
    <property type="match status" value="2"/>
</dbReference>
<evidence type="ECO:0000259" key="5">
    <source>
        <dbReference type="PROSITE" id="PS50056"/>
    </source>
</evidence>
<keyword evidence="7" id="KW-1185">Reference proteome</keyword>
<dbReference type="InterPro" id="IPR029021">
    <property type="entry name" value="Prot-tyrosine_phosphatase-like"/>
</dbReference>
<evidence type="ECO:0000259" key="4">
    <source>
        <dbReference type="PROSITE" id="PS50055"/>
    </source>
</evidence>
<protein>
    <recommendedName>
        <fullName evidence="1">protein-tyrosine-phosphatase</fullName>
        <ecNumber evidence="1">3.1.3.48</ecNumber>
    </recommendedName>
</protein>
<dbReference type="PRINTS" id="PR00700">
    <property type="entry name" value="PRTYPHPHTASE"/>
</dbReference>
<evidence type="ECO:0000256" key="1">
    <source>
        <dbReference type="ARBA" id="ARBA00013064"/>
    </source>
</evidence>
<evidence type="ECO:0000313" key="7">
    <source>
        <dbReference type="Proteomes" id="UP000823561"/>
    </source>
</evidence>